<dbReference type="OrthoDB" id="2687259at2759"/>
<evidence type="ECO:0000256" key="1">
    <source>
        <dbReference type="SAM" id="MobiDB-lite"/>
    </source>
</evidence>
<accession>A0A4S8MDR1</accession>
<feature type="region of interest" description="Disordered" evidence="1">
    <location>
        <begin position="672"/>
        <end position="695"/>
    </location>
</feature>
<evidence type="ECO:0000313" key="3">
    <source>
        <dbReference type="Proteomes" id="UP000297245"/>
    </source>
</evidence>
<feature type="region of interest" description="Disordered" evidence="1">
    <location>
        <begin position="1"/>
        <end position="43"/>
    </location>
</feature>
<evidence type="ECO:0000313" key="2">
    <source>
        <dbReference type="EMBL" id="THV00199.1"/>
    </source>
</evidence>
<feature type="region of interest" description="Disordered" evidence="1">
    <location>
        <begin position="1096"/>
        <end position="1127"/>
    </location>
</feature>
<feature type="compositionally biased region" description="Acidic residues" evidence="1">
    <location>
        <begin position="1099"/>
        <end position="1119"/>
    </location>
</feature>
<sequence>MPRTLSSLEDQTRTPLPPSPEKRPSPSPGQLQDPSPEPENVPEFIYFNTEPNEFSIYRSYPKLPKKLPDEEIPLNEVCKGPGFPSPQPSEPLSVFGTASRTLSNTFAPFLNATVFRLMSWFYNGRESKSMADLDELVKDVLQAEDFKKEDLDGFSSRNVSRDMDEWLGPKFHLPAEDGWVEGSVEIPLPAEGVKCSESEAPRLTVDGIFYRKPLEVIKSVFQSERSQNFHYVPFKLFHRRDSQNDVEPALPSDTRLHHELYNSDAYIQEYERIQLQQHQRQLNDPSLRNETDIENVPVGIMCWSDETQVTQFGDQSMWPIYMYFGNQSKYERAKPTSFAAHHLSYIPKLPSNIQDYYQKKFGFPASGPTLTHLKRELMQAIWSLLLDPEFMHAYEHGILVKCGDGVIRRLFPRFFTYSADYPEKVLLSSIRSLGRCPCPHCLVEKDQIRQLGTRWDRQRRETKPRIDTEKRRSLIERMRKWIFSFGYKVVSQAVETFLQPYSYVPTVNTFSERFHKFDVNFFLLFVPDVLHELELGVWKAVFIHLIRILFAYGNDTVQKLDERYRQVPTFGRDTIRKFRNNASAMKHLAARDFEDMLQTSIPVFEGLVHEHDVLILNLLFDLAVFHCLAKFRLHSEDSIQMLDEGTTNLGKSLRLFDEKVCNVYDTKEIPKETAARGRRNAKKANEGSAKGKRKSTTADAIRKRFNLCTYKIHALGHYVQFIRLYGTTDNYTTQIGELEHRRVKRFYARTNRTFTFVRQVASQEKHKRVVESVKLRQIDTSSPAFSRSDSDSLPPVSPRLHYAISDDSSTYKSVPLFMEENIRDPSVKDFYRKLKEHLYSRLSGKIEGEEISLSQRGLIDLRHDRIYFHKVLQVNYTTYDMRRSQDSINPRTHSDIIVRSSDPDTPYWYARVLGIFHADVKYGKQPYRQMDFLWVRWFVNDACQDKFDLRKRKLPRVHFIDALDDCAFGFVDPNNVIRAAHLIPAFHFGRTKSYMGQSVLGRRESDGNEDWVKFYVGVFSDRDMFARFVPGLGLGHSFHRTNQRCEEEEVILEDGVPDAIDSSAPLILPADPPGDQLNEVNVDMENEDELMDYGYVGSDSDDSEVGFDGFQDDEDDDAMNAEGYGLL</sequence>
<protein>
    <submittedName>
        <fullName evidence="2">Uncharacterized protein</fullName>
    </submittedName>
</protein>
<organism evidence="2 3">
    <name type="scientific">Dendrothele bispora (strain CBS 962.96)</name>
    <dbReference type="NCBI Taxonomy" id="1314807"/>
    <lineage>
        <taxon>Eukaryota</taxon>
        <taxon>Fungi</taxon>
        <taxon>Dikarya</taxon>
        <taxon>Basidiomycota</taxon>
        <taxon>Agaricomycotina</taxon>
        <taxon>Agaricomycetes</taxon>
        <taxon>Agaricomycetidae</taxon>
        <taxon>Agaricales</taxon>
        <taxon>Agaricales incertae sedis</taxon>
        <taxon>Dendrothele</taxon>
    </lineage>
</organism>
<dbReference type="Proteomes" id="UP000297245">
    <property type="component" value="Unassembled WGS sequence"/>
</dbReference>
<proteinExistence type="predicted"/>
<dbReference type="Pfam" id="PF18759">
    <property type="entry name" value="Plavaka"/>
    <property type="match status" value="1"/>
</dbReference>
<dbReference type="AlphaFoldDB" id="A0A4S8MDR1"/>
<dbReference type="InterPro" id="IPR041078">
    <property type="entry name" value="Plavaka"/>
</dbReference>
<reference evidence="2 3" key="1">
    <citation type="journal article" date="2019" name="Nat. Ecol. Evol.">
        <title>Megaphylogeny resolves global patterns of mushroom evolution.</title>
        <authorList>
            <person name="Varga T."/>
            <person name="Krizsan K."/>
            <person name="Foldi C."/>
            <person name="Dima B."/>
            <person name="Sanchez-Garcia M."/>
            <person name="Sanchez-Ramirez S."/>
            <person name="Szollosi G.J."/>
            <person name="Szarkandi J.G."/>
            <person name="Papp V."/>
            <person name="Albert L."/>
            <person name="Andreopoulos W."/>
            <person name="Angelini C."/>
            <person name="Antonin V."/>
            <person name="Barry K.W."/>
            <person name="Bougher N.L."/>
            <person name="Buchanan P."/>
            <person name="Buyck B."/>
            <person name="Bense V."/>
            <person name="Catcheside P."/>
            <person name="Chovatia M."/>
            <person name="Cooper J."/>
            <person name="Damon W."/>
            <person name="Desjardin D."/>
            <person name="Finy P."/>
            <person name="Geml J."/>
            <person name="Haridas S."/>
            <person name="Hughes K."/>
            <person name="Justo A."/>
            <person name="Karasinski D."/>
            <person name="Kautmanova I."/>
            <person name="Kiss B."/>
            <person name="Kocsube S."/>
            <person name="Kotiranta H."/>
            <person name="LaButti K.M."/>
            <person name="Lechner B.E."/>
            <person name="Liimatainen K."/>
            <person name="Lipzen A."/>
            <person name="Lukacs Z."/>
            <person name="Mihaltcheva S."/>
            <person name="Morgado L.N."/>
            <person name="Niskanen T."/>
            <person name="Noordeloos M.E."/>
            <person name="Ohm R.A."/>
            <person name="Ortiz-Santana B."/>
            <person name="Ovrebo C."/>
            <person name="Racz N."/>
            <person name="Riley R."/>
            <person name="Savchenko A."/>
            <person name="Shiryaev A."/>
            <person name="Soop K."/>
            <person name="Spirin V."/>
            <person name="Szebenyi C."/>
            <person name="Tomsovsky M."/>
            <person name="Tulloss R.E."/>
            <person name="Uehling J."/>
            <person name="Grigoriev I.V."/>
            <person name="Vagvolgyi C."/>
            <person name="Papp T."/>
            <person name="Martin F.M."/>
            <person name="Miettinen O."/>
            <person name="Hibbett D.S."/>
            <person name="Nagy L.G."/>
        </authorList>
    </citation>
    <scope>NUCLEOTIDE SEQUENCE [LARGE SCALE GENOMIC DNA]</scope>
    <source>
        <strain evidence="2 3">CBS 962.96</strain>
    </source>
</reference>
<name>A0A4S8MDR1_DENBC</name>
<dbReference type="EMBL" id="ML179107">
    <property type="protein sequence ID" value="THV00199.1"/>
    <property type="molecule type" value="Genomic_DNA"/>
</dbReference>
<keyword evidence="3" id="KW-1185">Reference proteome</keyword>
<gene>
    <name evidence="2" type="ORF">K435DRAFT_657637</name>
</gene>